<evidence type="ECO:0000256" key="1">
    <source>
        <dbReference type="SAM" id="Phobius"/>
    </source>
</evidence>
<organism evidence="2 3">
    <name type="scientific">Wenjunlia vitaminophila</name>
    <name type="common">Streptomyces vitaminophilus</name>
    <dbReference type="NCBI Taxonomy" id="76728"/>
    <lineage>
        <taxon>Bacteria</taxon>
        <taxon>Bacillati</taxon>
        <taxon>Actinomycetota</taxon>
        <taxon>Actinomycetes</taxon>
        <taxon>Kitasatosporales</taxon>
        <taxon>Streptomycetaceae</taxon>
        <taxon>Wenjunlia</taxon>
    </lineage>
</organism>
<reference evidence="2 3" key="1">
    <citation type="submission" date="2015-10" db="EMBL/GenBank/DDBJ databases">
        <title>Draft genome sequence of pyrrolomycin-producing Streptomyces vitaminophilus.</title>
        <authorList>
            <person name="Graham D.E."/>
            <person name="Mahan K.M."/>
            <person name="Klingeman D.M."/>
            <person name="Hettich R.L."/>
            <person name="Parry R.J."/>
        </authorList>
    </citation>
    <scope>NUCLEOTIDE SEQUENCE [LARGE SCALE GENOMIC DNA]</scope>
    <source>
        <strain evidence="2 3">ATCC 31673</strain>
    </source>
</reference>
<name>A0A0T6LRV7_WENVI</name>
<feature type="transmembrane region" description="Helical" evidence="1">
    <location>
        <begin position="37"/>
        <end position="56"/>
    </location>
</feature>
<keyword evidence="1" id="KW-0812">Transmembrane</keyword>
<evidence type="ECO:0000313" key="2">
    <source>
        <dbReference type="EMBL" id="KRV48774.1"/>
    </source>
</evidence>
<dbReference type="EMBL" id="LLZU01000018">
    <property type="protein sequence ID" value="KRV48774.1"/>
    <property type="molecule type" value="Genomic_DNA"/>
</dbReference>
<dbReference type="STRING" id="76728.AQ490_23165"/>
<comment type="caution">
    <text evidence="2">The sequence shown here is derived from an EMBL/GenBank/DDBJ whole genome shotgun (WGS) entry which is preliminary data.</text>
</comment>
<evidence type="ECO:0000313" key="3">
    <source>
        <dbReference type="Proteomes" id="UP000050867"/>
    </source>
</evidence>
<protein>
    <submittedName>
        <fullName evidence="2">Uncharacterized protein</fullName>
    </submittedName>
</protein>
<keyword evidence="1" id="KW-1133">Transmembrane helix</keyword>
<sequence length="101" mass="10528">MTVNVFASFMRTVVPVAAGLLLTLAARAGFDLDDGTATAAVTAALTAGYYAVFRLIEEGAGRLDVPWLRRLAGLALGWARPPQYPVPQQGLTVAPGPHPGP</sequence>
<proteinExistence type="predicted"/>
<keyword evidence="1" id="KW-0472">Membrane</keyword>
<dbReference type="AlphaFoldDB" id="A0A0T6LRV7"/>
<dbReference type="RefSeq" id="WP_058032843.1">
    <property type="nucleotide sequence ID" value="NZ_LLZU01000018.1"/>
</dbReference>
<accession>A0A0T6LRV7</accession>
<keyword evidence="3" id="KW-1185">Reference proteome</keyword>
<gene>
    <name evidence="2" type="ORF">AQ490_23165</name>
</gene>
<dbReference type="Proteomes" id="UP000050867">
    <property type="component" value="Unassembled WGS sequence"/>
</dbReference>